<evidence type="ECO:0000259" key="8">
    <source>
        <dbReference type="PROSITE" id="PS50011"/>
    </source>
</evidence>
<dbReference type="PROSITE" id="PS50011">
    <property type="entry name" value="PROTEIN_KINASE_DOM"/>
    <property type="match status" value="1"/>
</dbReference>
<dbReference type="EMBL" id="CP063196">
    <property type="protein sequence ID" value="UOE20596.1"/>
    <property type="molecule type" value="Genomic_DNA"/>
</dbReference>
<dbReference type="InterPro" id="IPR011990">
    <property type="entry name" value="TPR-like_helical_dom_sf"/>
</dbReference>
<dbReference type="RefSeq" id="WP_157129740.1">
    <property type="nucleotide sequence ID" value="NZ_CP063196.1"/>
</dbReference>
<keyword evidence="4 7" id="KW-0547">Nucleotide-binding</keyword>
<evidence type="ECO:0000256" key="7">
    <source>
        <dbReference type="PROSITE-ProRule" id="PRU10141"/>
    </source>
</evidence>
<dbReference type="Pfam" id="PF13432">
    <property type="entry name" value="TPR_16"/>
    <property type="match status" value="1"/>
</dbReference>
<dbReference type="AlphaFoldDB" id="A0AA97LYZ9"/>
<dbReference type="SMART" id="SM00671">
    <property type="entry name" value="SEL1"/>
    <property type="match status" value="5"/>
</dbReference>
<dbReference type="Gene3D" id="1.25.40.10">
    <property type="entry name" value="Tetratricopeptide repeat domain"/>
    <property type="match status" value="1"/>
</dbReference>
<evidence type="ECO:0000256" key="3">
    <source>
        <dbReference type="ARBA" id="ARBA00022679"/>
    </source>
</evidence>
<evidence type="ECO:0000256" key="5">
    <source>
        <dbReference type="ARBA" id="ARBA00022777"/>
    </source>
</evidence>
<keyword evidence="10" id="KW-1185">Reference proteome</keyword>
<keyword evidence="5 9" id="KW-0418">Kinase</keyword>
<feature type="binding site" evidence="7">
    <location>
        <position position="40"/>
    </location>
    <ligand>
        <name>ATP</name>
        <dbReference type="ChEBI" id="CHEBI:30616"/>
    </ligand>
</feature>
<evidence type="ECO:0000256" key="2">
    <source>
        <dbReference type="ARBA" id="ARBA00022527"/>
    </source>
</evidence>
<dbReference type="EC" id="2.7.11.1" evidence="1"/>
<evidence type="ECO:0000256" key="4">
    <source>
        <dbReference type="ARBA" id="ARBA00022741"/>
    </source>
</evidence>
<accession>A0AA97LYZ9</accession>
<keyword evidence="6 7" id="KW-0067">ATP-binding</keyword>
<organism evidence="9 10">
    <name type="scientific">Thermobifida halotolerans</name>
    <dbReference type="NCBI Taxonomy" id="483545"/>
    <lineage>
        <taxon>Bacteria</taxon>
        <taxon>Bacillati</taxon>
        <taxon>Actinomycetota</taxon>
        <taxon>Actinomycetes</taxon>
        <taxon>Streptosporangiales</taxon>
        <taxon>Nocardiopsidaceae</taxon>
        <taxon>Thermobifida</taxon>
    </lineage>
</organism>
<sequence length="484" mass="52176">MWSGRVLGGRYRLGHLLGRGGTGEVWQGFDPKLHRPVAVKLLPAGTVADDARARRFEREARVAADLHHPGITAVHDFGRDDTHLFVVMELLRGRDLAAVLADHPGGLPVTQVATVGAQAAEALRAAHAQRVVHRALKPANLFLCDGGHVKICDFGIARIADALTQPTAADTVSGTPAFTPPEQWDGAEADAPGDVYAFGCLLYTLLAGQPPFTGGRTALPRQHLTQPPPPLRAVRADIPDALADLVTRMMAENPADRPASTDLPALLHQAAPQPPPAQQESPHTEQRHADAMFDTGFLLYERGETAEAETWYRRAAESGHARAMNSLGALLYERDEVAEAEVWYRRAMANGDTDAVHNLGLLLCERDEVAEAEALWRRAAEDGDIEAMHNLGLLFEDEGETAEAEVWYWRAAAQDHVDAMVDLGLLLHGRGEAAGAEIWYRRAAGNGAADAMERLAALCAEQGRNAEAAQWRRRAEGAGGSGTG</sequence>
<dbReference type="InterPro" id="IPR019734">
    <property type="entry name" value="TPR_rpt"/>
</dbReference>
<gene>
    <name evidence="9" type="ORF">NI17_005095</name>
</gene>
<evidence type="ECO:0000313" key="9">
    <source>
        <dbReference type="EMBL" id="UOE20596.1"/>
    </source>
</evidence>
<evidence type="ECO:0000256" key="6">
    <source>
        <dbReference type="ARBA" id="ARBA00022840"/>
    </source>
</evidence>
<dbReference type="InterPro" id="IPR017441">
    <property type="entry name" value="Protein_kinase_ATP_BS"/>
</dbReference>
<dbReference type="GO" id="GO:0004674">
    <property type="term" value="F:protein serine/threonine kinase activity"/>
    <property type="evidence" value="ECO:0007669"/>
    <property type="project" value="UniProtKB-KW"/>
</dbReference>
<dbReference type="Gene3D" id="1.10.510.10">
    <property type="entry name" value="Transferase(Phosphotransferase) domain 1"/>
    <property type="match status" value="1"/>
</dbReference>
<protein>
    <recommendedName>
        <fullName evidence="1">non-specific serine/threonine protein kinase</fullName>
        <ecNumber evidence="1">2.7.11.1</ecNumber>
    </recommendedName>
</protein>
<dbReference type="Gene3D" id="3.30.200.20">
    <property type="entry name" value="Phosphorylase Kinase, domain 1"/>
    <property type="match status" value="1"/>
</dbReference>
<dbReference type="GO" id="GO:0005524">
    <property type="term" value="F:ATP binding"/>
    <property type="evidence" value="ECO:0007669"/>
    <property type="project" value="UniProtKB-UniRule"/>
</dbReference>
<dbReference type="Pfam" id="PF00069">
    <property type="entry name" value="Pkinase"/>
    <property type="match status" value="1"/>
</dbReference>
<reference evidence="9" key="1">
    <citation type="submission" date="2020-10" db="EMBL/GenBank/DDBJ databases">
        <title>De novo genome project of the cellulose decomposer Thermobifida halotolerans type strain.</title>
        <authorList>
            <person name="Nagy I."/>
            <person name="Horvath B."/>
            <person name="Kukolya J."/>
            <person name="Nagy I."/>
            <person name="Orsini M."/>
        </authorList>
    </citation>
    <scope>NUCLEOTIDE SEQUENCE</scope>
    <source>
        <strain evidence="9">DSM 44931</strain>
    </source>
</reference>
<dbReference type="PROSITE" id="PS00107">
    <property type="entry name" value="PROTEIN_KINASE_ATP"/>
    <property type="match status" value="1"/>
</dbReference>
<dbReference type="PANTHER" id="PTHR43289">
    <property type="entry name" value="MITOGEN-ACTIVATED PROTEIN KINASE KINASE KINASE 20-RELATED"/>
    <property type="match status" value="1"/>
</dbReference>
<proteinExistence type="predicted"/>
<evidence type="ECO:0000256" key="1">
    <source>
        <dbReference type="ARBA" id="ARBA00012513"/>
    </source>
</evidence>
<dbReference type="InterPro" id="IPR000719">
    <property type="entry name" value="Prot_kinase_dom"/>
</dbReference>
<dbReference type="Proteomes" id="UP000265719">
    <property type="component" value="Chromosome"/>
</dbReference>
<evidence type="ECO:0000313" key="10">
    <source>
        <dbReference type="Proteomes" id="UP000265719"/>
    </source>
</evidence>
<dbReference type="KEGG" id="thao:NI17_005095"/>
<keyword evidence="3" id="KW-0808">Transferase</keyword>
<feature type="domain" description="Protein kinase" evidence="8">
    <location>
        <begin position="11"/>
        <end position="271"/>
    </location>
</feature>
<name>A0AA97LYZ9_9ACTN</name>
<dbReference type="SUPFAM" id="SSF56112">
    <property type="entry name" value="Protein kinase-like (PK-like)"/>
    <property type="match status" value="1"/>
</dbReference>
<dbReference type="PANTHER" id="PTHR43289:SF6">
    <property type="entry name" value="SERINE_THREONINE-PROTEIN KINASE NEKL-3"/>
    <property type="match status" value="1"/>
</dbReference>
<dbReference type="SMART" id="SM00028">
    <property type="entry name" value="TPR"/>
    <property type="match status" value="2"/>
</dbReference>
<dbReference type="InterPro" id="IPR006597">
    <property type="entry name" value="Sel1-like"/>
</dbReference>
<dbReference type="CDD" id="cd14014">
    <property type="entry name" value="STKc_PknB_like"/>
    <property type="match status" value="1"/>
</dbReference>
<dbReference type="InterPro" id="IPR011009">
    <property type="entry name" value="Kinase-like_dom_sf"/>
</dbReference>
<keyword evidence="2" id="KW-0723">Serine/threonine-protein kinase</keyword>
<dbReference type="SUPFAM" id="SSF81901">
    <property type="entry name" value="HCP-like"/>
    <property type="match status" value="1"/>
</dbReference>
<dbReference type="Pfam" id="PF13374">
    <property type="entry name" value="TPR_10"/>
    <property type="match status" value="2"/>
</dbReference>